<evidence type="ECO:0000313" key="3">
    <source>
        <dbReference type="Proteomes" id="UP000193431"/>
    </source>
</evidence>
<protein>
    <submittedName>
        <fullName evidence="2">Uncharacterized protein</fullName>
    </submittedName>
</protein>
<accession>A0A1W6MLM5</accession>
<reference evidence="2 3" key="1">
    <citation type="submission" date="2016-11" db="EMBL/GenBank/DDBJ databases">
        <title>Trade-off between light-utilization and light-protection in marine flavobacteria.</title>
        <authorList>
            <person name="Kumagai Y."/>
        </authorList>
    </citation>
    <scope>NUCLEOTIDE SEQUENCE [LARGE SCALE GENOMIC DNA]</scope>
    <source>
        <strain evidence="2 3">JCM 13191</strain>
    </source>
</reference>
<evidence type="ECO:0000256" key="1">
    <source>
        <dbReference type="SAM" id="Phobius"/>
    </source>
</evidence>
<dbReference type="STRING" id="331648.BST97_11185"/>
<sequence length="97" mass="11552">MVKKLLLKVAFYLSMWQCIYLYYIALAHQFSSIWIDHALFRVFFEMFTIPTILSVPCVFIGYLVMSFIYRKELKNWRNYVGLAINVATLILLLCSPW</sequence>
<feature type="transmembrane region" description="Helical" evidence="1">
    <location>
        <begin position="76"/>
        <end position="94"/>
    </location>
</feature>
<organism evidence="2 3">
    <name type="scientific">Nonlabens spongiae</name>
    <dbReference type="NCBI Taxonomy" id="331648"/>
    <lineage>
        <taxon>Bacteria</taxon>
        <taxon>Pseudomonadati</taxon>
        <taxon>Bacteroidota</taxon>
        <taxon>Flavobacteriia</taxon>
        <taxon>Flavobacteriales</taxon>
        <taxon>Flavobacteriaceae</taxon>
        <taxon>Nonlabens</taxon>
    </lineage>
</organism>
<dbReference type="EMBL" id="CP019344">
    <property type="protein sequence ID" value="ARN78505.1"/>
    <property type="molecule type" value="Genomic_DNA"/>
</dbReference>
<keyword evidence="1" id="KW-0812">Transmembrane</keyword>
<gene>
    <name evidence="2" type="ORF">BST97_11185</name>
</gene>
<keyword evidence="1" id="KW-1133">Transmembrane helix</keyword>
<feature type="transmembrane region" description="Helical" evidence="1">
    <location>
        <begin position="38"/>
        <end position="64"/>
    </location>
</feature>
<evidence type="ECO:0000313" key="2">
    <source>
        <dbReference type="EMBL" id="ARN78505.1"/>
    </source>
</evidence>
<keyword evidence="3" id="KW-1185">Reference proteome</keyword>
<dbReference type="Proteomes" id="UP000193431">
    <property type="component" value="Chromosome"/>
</dbReference>
<proteinExistence type="predicted"/>
<dbReference type="AlphaFoldDB" id="A0A1W6MLM5"/>
<feature type="transmembrane region" description="Helical" evidence="1">
    <location>
        <begin position="6"/>
        <end position="26"/>
    </location>
</feature>
<name>A0A1W6MLM5_9FLAO</name>
<keyword evidence="1" id="KW-0472">Membrane</keyword>